<dbReference type="Proteomes" id="UP000246073">
    <property type="component" value="Unassembled WGS sequence"/>
</dbReference>
<feature type="signal peptide" evidence="2">
    <location>
        <begin position="1"/>
        <end position="34"/>
    </location>
</feature>
<reference evidence="5" key="1">
    <citation type="submission" date="2017-12" db="EMBL/GenBank/DDBJ databases">
        <authorList>
            <person name="Diaz M."/>
        </authorList>
    </citation>
    <scope>NUCLEOTIDE SEQUENCE [LARGE SCALE GENOMIC DNA]</scope>
    <source>
        <strain evidence="5">FI11154</strain>
    </source>
</reference>
<dbReference type="InterPro" id="IPR005546">
    <property type="entry name" value="Autotransporte_beta"/>
</dbReference>
<keyword evidence="1 2" id="KW-0732">Signal</keyword>
<feature type="chain" id="PRO_5015202724" evidence="2">
    <location>
        <begin position="35"/>
        <end position="1556"/>
    </location>
</feature>
<proteinExistence type="predicted"/>
<dbReference type="RefSeq" id="WP_109366657.1">
    <property type="nucleotide sequence ID" value="NZ_OOFM01000003.1"/>
</dbReference>
<evidence type="ECO:0000259" key="3">
    <source>
        <dbReference type="PROSITE" id="PS51208"/>
    </source>
</evidence>
<dbReference type="Pfam" id="PF18883">
    <property type="entry name" value="AC_1"/>
    <property type="match status" value="1"/>
</dbReference>
<evidence type="ECO:0000256" key="2">
    <source>
        <dbReference type="SAM" id="SignalP"/>
    </source>
</evidence>
<dbReference type="InterPro" id="IPR036709">
    <property type="entry name" value="Autotransporte_beta_dom_sf"/>
</dbReference>
<evidence type="ECO:0000256" key="1">
    <source>
        <dbReference type="ARBA" id="ARBA00022729"/>
    </source>
</evidence>
<dbReference type="PROSITE" id="PS51208">
    <property type="entry name" value="AUTOTRANSPORTER"/>
    <property type="match status" value="1"/>
</dbReference>
<dbReference type="Pfam" id="PF12951">
    <property type="entry name" value="PATR"/>
    <property type="match status" value="7"/>
</dbReference>
<evidence type="ECO:0000313" key="4">
    <source>
        <dbReference type="EMBL" id="SPL62517.1"/>
    </source>
</evidence>
<gene>
    <name evidence="4" type="ORF">OHAE_5124</name>
</gene>
<dbReference type="InterPro" id="IPR006315">
    <property type="entry name" value="OM_autotransptr_brl_dom"/>
</dbReference>
<dbReference type="Gene3D" id="2.40.128.130">
    <property type="entry name" value="Autotransporter beta-domain"/>
    <property type="match status" value="1"/>
</dbReference>
<dbReference type="InterPro" id="IPR051551">
    <property type="entry name" value="Autotransporter_adhesion"/>
</dbReference>
<dbReference type="InterPro" id="IPR012332">
    <property type="entry name" value="Autotransporter_pectin_lyase_C"/>
</dbReference>
<dbReference type="Pfam" id="PF03797">
    <property type="entry name" value="Autotransporter"/>
    <property type="match status" value="1"/>
</dbReference>
<dbReference type="InterPro" id="IPR013425">
    <property type="entry name" value="Autotrns_rpt"/>
</dbReference>
<protein>
    <submittedName>
        <fullName evidence="4">Autotransporter</fullName>
    </submittedName>
</protein>
<dbReference type="PANTHER" id="PTHR35037">
    <property type="entry name" value="C-TERMINAL REGION OF AIDA-LIKE PROTEIN"/>
    <property type="match status" value="1"/>
</dbReference>
<feature type="domain" description="Autotransporter" evidence="3">
    <location>
        <begin position="1274"/>
        <end position="1556"/>
    </location>
</feature>
<dbReference type="EMBL" id="OOFM01000003">
    <property type="protein sequence ID" value="SPL62517.1"/>
    <property type="molecule type" value="Genomic_DNA"/>
</dbReference>
<dbReference type="InterPro" id="IPR011050">
    <property type="entry name" value="Pectin_lyase_fold/virulence"/>
</dbReference>
<organism evidence="4 5">
    <name type="scientific">Ochrobactrum soli</name>
    <dbReference type="NCBI Taxonomy" id="2448455"/>
    <lineage>
        <taxon>Bacteria</taxon>
        <taxon>Pseudomonadati</taxon>
        <taxon>Pseudomonadota</taxon>
        <taxon>Alphaproteobacteria</taxon>
        <taxon>Hyphomicrobiales</taxon>
        <taxon>Brucellaceae</taxon>
        <taxon>Brucella/Ochrobactrum group</taxon>
        <taxon>Ochrobactrum</taxon>
    </lineage>
</organism>
<dbReference type="CDD" id="cd01344">
    <property type="entry name" value="PL2_Passenger_AT"/>
    <property type="match status" value="1"/>
</dbReference>
<accession>A0A2P9HEI8</accession>
<evidence type="ECO:0000313" key="5">
    <source>
        <dbReference type="Proteomes" id="UP000246073"/>
    </source>
</evidence>
<dbReference type="Gene3D" id="2.160.20.20">
    <property type="match status" value="2"/>
</dbReference>
<dbReference type="PANTHER" id="PTHR35037:SF3">
    <property type="entry name" value="C-TERMINAL REGION OF AIDA-LIKE PROTEIN"/>
    <property type="match status" value="1"/>
</dbReference>
<dbReference type="NCBIfam" id="TIGR01414">
    <property type="entry name" value="autotrans_barl"/>
    <property type="match status" value="1"/>
</dbReference>
<dbReference type="SUPFAM" id="SSF51126">
    <property type="entry name" value="Pectin lyase-like"/>
    <property type="match status" value="4"/>
</dbReference>
<dbReference type="NCBIfam" id="TIGR02601">
    <property type="entry name" value="autotrns_rpt"/>
    <property type="match status" value="6"/>
</dbReference>
<dbReference type="SUPFAM" id="SSF103515">
    <property type="entry name" value="Autotransporter"/>
    <property type="match status" value="1"/>
</dbReference>
<dbReference type="SMART" id="SM00869">
    <property type="entry name" value="Autotransporter"/>
    <property type="match status" value="1"/>
</dbReference>
<name>A0A2P9HEI8_9HYPH</name>
<dbReference type="InterPro" id="IPR043990">
    <property type="entry name" value="AC_1"/>
</dbReference>
<dbReference type="GO" id="GO:0019867">
    <property type="term" value="C:outer membrane"/>
    <property type="evidence" value="ECO:0007669"/>
    <property type="project" value="InterPro"/>
</dbReference>
<sequence>MQRLKSALLSSSSATVLSILSVSAFSLVSFDAYAACSPAGKATTCDVTAPNPWTSRVGTGRTDNGRTVEVETGATISVGNTNAISVGDNAVINVRDGATVTNATTPGGSGNFGTGPNTIEFGSNGTLLVEEGGQIIETGTSAQAEAVNVHGPGNTIVNHGLIQGQSSAAIWFQDETSGAKNTVDNYGTIEKVGGSGSVIGTSGGSGINFTNRTGAQVIGGLSFAGGNDDLTFEPDSLVTGNINGGGGTNNLFLQGISGSSDTLAGALSNFTTLTKQGKGLWTVTGSLTGFTTVTVKDGTLALTGNNSGYTGNVIVENSGVLEARAQSLPTKTNPGDNVNNVVNDGLVHFTQPDDGTYIGQIVGSGAVEKTGNGTLTLAPVAPNGNTYTGGTTIRGGTIAIRADNALGAATGSVTFDGGSLRFDQSFDLAGSRAITLNAGGGTIDTNGNTTSIGQAITGTGALTKAGAGVLNLEGTNSYTGNTSVSGGALYVNGNQSAATGITSVQSGATIGGVGTIGGDLTVADGATLAPGRSGEIPGTLTVNGDLNLNGGSALDYSFGQANVVGGALNDHTIVGGNLTLDGTINVKTTAGGSFDPGVYRVISYSGNLTNSGLEIGEIPATGYYVQTSVDKQVNLVNTSGLTLNYWDGAAGPKNDGTVNGGDGVWQNFNGNDNWTTIDGTPNAPFADSSFAIFLAEAGDVTVDNGLGDVRVSGMQFASDGYVVHGDAITMVGAPSTIIRVGDGSAEGADFTAIVNSELMGDSRLVKTDLGTLVLGAANSYIGGTSINGGTLQISSNENLGDAAGDVSMNGGTLRTTSDMEIDRATELEELGGTIETDGGTTLDYTADIGGAGSLTKTGGGTLVLTGENSYVGGTAINGGTIEISRDTNLGDATGPLGINGGTLLTTADIDMDRATTIGVGNGTINTNGGTTLTQNGDIDGDGALTKAGDGTLVLTGTGVYGGGTTIMAGTLQLGDGGTSGSITGDVSNYGTLAFNRVDTLSFDGAISGSGNIRQTGEGTTIFNRQSNYTGTTSVEAGTLAAGGANVFSSASDFDVSVDGTLALNDFNQTLKSLANAGSVDLGPNAGTMLTIAGNYVGNGGTVTIGTVLGDDASLTDRLVVAGDTSGDSVLAVKNVGGNGAQTSEGIKIVDIIGASNASFTLLGDYIFQGKSAVVGGAYAYQLYKDGKSTPTDGDWYLRSELIDPTDPDNPDNPPLYQPGVPSYEAYPQALLGLNGVTTLQQRVGNRFWAGGGNRVISQGADAVTPYAPPEEAGVHVEGNGVWGRIEGAHNHIEPRFSTSGTDYNQNVFKMQAGLDGLLTENENGTLIGGVFVQYVHGKTKTSSVYGDGEISTDGYGFGGTLTWYGNEGFYVDAQAQTTWYDSDLSSTLANRGLTDGNDGFGYALSIESGKRFAINPEWSVTPQGQLVYSSVDFDDFTDSFGAPVSSDKGDSLQGRLGITLDHETSWQNANGMTNRSHVYGIANMYYEFLEGTKVDVAGVSFASEKDRLWGGVGLGGSYNWNDDKYSIYGEGIVNTSLNNFGDSYTLKGNVGFRVKW</sequence>